<organism evidence="1">
    <name type="scientific">uncultured Caudovirales phage</name>
    <dbReference type="NCBI Taxonomy" id="2100421"/>
    <lineage>
        <taxon>Viruses</taxon>
        <taxon>Duplodnaviria</taxon>
        <taxon>Heunggongvirae</taxon>
        <taxon>Uroviricota</taxon>
        <taxon>Caudoviricetes</taxon>
        <taxon>Peduoviridae</taxon>
        <taxon>Maltschvirus</taxon>
        <taxon>Maltschvirus maltsch</taxon>
    </lineage>
</organism>
<sequence>MRFWWYVTKASWRLGRGRWYVWRDTPTDIVRRVAVLWYHARRNKDDDVELIRQAHQEYELRKRKKL</sequence>
<gene>
    <name evidence="1" type="ORF">UFOVP232_3</name>
</gene>
<evidence type="ECO:0000313" key="1">
    <source>
        <dbReference type="EMBL" id="CAB5219914.1"/>
    </source>
</evidence>
<proteinExistence type="predicted"/>
<reference evidence="1" key="1">
    <citation type="submission" date="2020-05" db="EMBL/GenBank/DDBJ databases">
        <authorList>
            <person name="Chiriac C."/>
            <person name="Salcher M."/>
            <person name="Ghai R."/>
            <person name="Kavagutti S V."/>
        </authorList>
    </citation>
    <scope>NUCLEOTIDE SEQUENCE</scope>
</reference>
<dbReference type="EMBL" id="LR798281">
    <property type="protein sequence ID" value="CAB5219914.1"/>
    <property type="molecule type" value="Genomic_DNA"/>
</dbReference>
<accession>A0A6J7WUY8</accession>
<protein>
    <submittedName>
        <fullName evidence="1">Uncharacterized protein</fullName>
    </submittedName>
</protein>
<name>A0A6J7WUY8_9CAUD</name>